<reference evidence="3 4" key="1">
    <citation type="submission" date="2015-04" db="EMBL/GenBank/DDBJ databases">
        <title>Complete Genome Sequence of Brevibacterium flavum ATCC 15168.</title>
        <authorList>
            <person name="Ahn J."/>
            <person name="Park G."/>
            <person name="Jeon W."/>
            <person name="Jang Y."/>
            <person name="Jang M."/>
            <person name="Lee H."/>
            <person name="Lee H."/>
        </authorList>
    </citation>
    <scope>NUCLEOTIDE SEQUENCE [LARGE SCALE GENOMIC DNA]</scope>
    <source>
        <strain evidence="3 4">ATCC 15168</strain>
    </source>
</reference>
<evidence type="ECO:0000259" key="2">
    <source>
        <dbReference type="Pfam" id="PF01551"/>
    </source>
</evidence>
<feature type="transmembrane region" description="Helical" evidence="1">
    <location>
        <begin position="21"/>
        <end position="44"/>
    </location>
</feature>
<protein>
    <submittedName>
        <fullName evidence="3">Membrane protein</fullName>
    </submittedName>
</protein>
<dbReference type="Pfam" id="PF01551">
    <property type="entry name" value="Peptidase_M23"/>
    <property type="match status" value="1"/>
</dbReference>
<dbReference type="PANTHER" id="PTHR21666">
    <property type="entry name" value="PEPTIDASE-RELATED"/>
    <property type="match status" value="1"/>
</dbReference>
<dbReference type="HOGENOM" id="CLU_029425_3_3_11"/>
<gene>
    <name evidence="3" type="ORF">YH66_04620</name>
</gene>
<keyword evidence="1" id="KW-1133">Transmembrane helix</keyword>
<dbReference type="EMBL" id="CP011309">
    <property type="protein sequence ID" value="AKF26889.1"/>
    <property type="molecule type" value="Genomic_DNA"/>
</dbReference>
<dbReference type="InterPro" id="IPR011055">
    <property type="entry name" value="Dup_hybrid_motif"/>
</dbReference>
<feature type="domain" description="M23ase beta-sheet core" evidence="2">
    <location>
        <begin position="131"/>
        <end position="226"/>
    </location>
</feature>
<organism evidence="3 4">
    <name type="scientific">[Brevibacterium] flavum</name>
    <dbReference type="NCBI Taxonomy" id="92706"/>
    <lineage>
        <taxon>Bacteria</taxon>
        <taxon>Bacillati</taxon>
        <taxon>Actinomycetota</taxon>
        <taxon>Actinomycetes</taxon>
        <taxon>Mycobacteriales</taxon>
        <taxon>Corynebacteriaceae</taxon>
        <taxon>Corynebacterium</taxon>
    </lineage>
</organism>
<dbReference type="RefSeq" id="WP_003862412.1">
    <property type="nucleotide sequence ID" value="NZ_CP011309.1"/>
</dbReference>
<name>A0A0F6SQV9_9CORY</name>
<keyword evidence="4" id="KW-1185">Reference proteome</keyword>
<evidence type="ECO:0000256" key="1">
    <source>
        <dbReference type="SAM" id="Phobius"/>
    </source>
</evidence>
<dbReference type="PANTHER" id="PTHR21666:SF270">
    <property type="entry name" value="MUREIN HYDROLASE ACTIVATOR ENVC"/>
    <property type="match status" value="1"/>
</dbReference>
<dbReference type="Proteomes" id="UP000034037">
    <property type="component" value="Chromosome"/>
</dbReference>
<dbReference type="InterPro" id="IPR016047">
    <property type="entry name" value="M23ase_b-sheet_dom"/>
</dbReference>
<dbReference type="GO" id="GO:0004222">
    <property type="term" value="F:metalloendopeptidase activity"/>
    <property type="evidence" value="ECO:0007669"/>
    <property type="project" value="TreeGrafter"/>
</dbReference>
<dbReference type="InterPro" id="IPR050570">
    <property type="entry name" value="Cell_wall_metabolism_enzyme"/>
</dbReference>
<dbReference type="AlphaFoldDB" id="A0A0F6SQV9"/>
<keyword evidence="1" id="KW-0472">Membrane</keyword>
<accession>A0A0F6SQV9</accession>
<dbReference type="SUPFAM" id="SSF51261">
    <property type="entry name" value="Duplicated hybrid motif"/>
    <property type="match status" value="1"/>
</dbReference>
<dbReference type="CDD" id="cd12797">
    <property type="entry name" value="M23_peptidase"/>
    <property type="match status" value="1"/>
</dbReference>
<evidence type="ECO:0000313" key="3">
    <source>
        <dbReference type="EMBL" id="AKF26889.1"/>
    </source>
</evidence>
<dbReference type="Gene3D" id="2.70.70.10">
    <property type="entry name" value="Glucose Permease (Domain IIA)"/>
    <property type="match status" value="1"/>
</dbReference>
<keyword evidence="1" id="KW-0812">Transmembrane</keyword>
<sequence>MQKHTRGGKHRKQTTSPVTKGGVAFVAVATGAVSTAGAGGAVAAQASNQPVEVNFELTANDTTDLVAGSSAPQILSIAEFKPVVNLGDQIAKTIQYNADRIQADLDARGPSVVRPAEGSYTSGFGARWGTNHNGVDIANAIGTPILAAMDGTVIDAGPASGFGNWVRLQHEDGTITVYGHMETVEVTVGQVVRAGDRIAGMGNRGFSTGSHLHFEVYPAGGGAVDPAPWLAERGITL</sequence>
<evidence type="ECO:0000313" key="4">
    <source>
        <dbReference type="Proteomes" id="UP000034037"/>
    </source>
</evidence>
<dbReference type="PATRIC" id="fig|92706.3.peg.956"/>
<proteinExistence type="predicted"/>